<organism evidence="1 2">
    <name type="scientific">Elysia crispata</name>
    <name type="common">lettuce slug</name>
    <dbReference type="NCBI Taxonomy" id="231223"/>
    <lineage>
        <taxon>Eukaryota</taxon>
        <taxon>Metazoa</taxon>
        <taxon>Spiralia</taxon>
        <taxon>Lophotrochozoa</taxon>
        <taxon>Mollusca</taxon>
        <taxon>Gastropoda</taxon>
        <taxon>Heterobranchia</taxon>
        <taxon>Euthyneura</taxon>
        <taxon>Panpulmonata</taxon>
        <taxon>Sacoglossa</taxon>
        <taxon>Placobranchoidea</taxon>
        <taxon>Plakobranchidae</taxon>
        <taxon>Elysia</taxon>
    </lineage>
</organism>
<keyword evidence="2" id="KW-1185">Reference proteome</keyword>
<evidence type="ECO:0000313" key="1">
    <source>
        <dbReference type="EMBL" id="KAK3757599.1"/>
    </source>
</evidence>
<evidence type="ECO:0000313" key="2">
    <source>
        <dbReference type="Proteomes" id="UP001283361"/>
    </source>
</evidence>
<proteinExistence type="predicted"/>
<protein>
    <submittedName>
        <fullName evidence="1">Uncharacterized protein</fullName>
    </submittedName>
</protein>
<dbReference type="AlphaFoldDB" id="A0AAE0YUT8"/>
<dbReference type="EMBL" id="JAWDGP010005353">
    <property type="protein sequence ID" value="KAK3757599.1"/>
    <property type="molecule type" value="Genomic_DNA"/>
</dbReference>
<reference evidence="1" key="1">
    <citation type="journal article" date="2023" name="G3 (Bethesda)">
        <title>A reference genome for the long-term kleptoplast-retaining sea slug Elysia crispata morphotype clarki.</title>
        <authorList>
            <person name="Eastman K.E."/>
            <person name="Pendleton A.L."/>
            <person name="Shaikh M.A."/>
            <person name="Suttiyut T."/>
            <person name="Ogas R."/>
            <person name="Tomko P."/>
            <person name="Gavelis G."/>
            <person name="Widhalm J.R."/>
            <person name="Wisecaver J.H."/>
        </authorList>
    </citation>
    <scope>NUCLEOTIDE SEQUENCE</scope>
    <source>
        <strain evidence="1">ECLA1</strain>
    </source>
</reference>
<name>A0AAE0YUT8_9GAST</name>
<comment type="caution">
    <text evidence="1">The sequence shown here is derived from an EMBL/GenBank/DDBJ whole genome shotgun (WGS) entry which is preliminary data.</text>
</comment>
<sequence>MARRDAGTKEYLVESLRCTKNYEGQSYDMWLNTFKHTDDKNPDLKDQYEEMEQNVTSVWQFIRLARRSWQETKVWMVTFWCTRIVETSN</sequence>
<accession>A0AAE0YUT8</accession>
<dbReference type="Proteomes" id="UP001283361">
    <property type="component" value="Unassembled WGS sequence"/>
</dbReference>
<gene>
    <name evidence="1" type="ORF">RRG08_055291</name>
</gene>